<organism evidence="2 3">
    <name type="scientific">Mycena albidolilacea</name>
    <dbReference type="NCBI Taxonomy" id="1033008"/>
    <lineage>
        <taxon>Eukaryota</taxon>
        <taxon>Fungi</taxon>
        <taxon>Dikarya</taxon>
        <taxon>Basidiomycota</taxon>
        <taxon>Agaricomycotina</taxon>
        <taxon>Agaricomycetes</taxon>
        <taxon>Agaricomycetidae</taxon>
        <taxon>Agaricales</taxon>
        <taxon>Marasmiineae</taxon>
        <taxon>Mycenaceae</taxon>
        <taxon>Mycena</taxon>
    </lineage>
</organism>
<comment type="caution">
    <text evidence="2">The sequence shown here is derived from an EMBL/GenBank/DDBJ whole genome shotgun (WGS) entry which is preliminary data.</text>
</comment>
<sequence>MSGSGVTYYNEELKMLLRLLKALPDTIPEGDLHDFRHYVLDPIKMKDIGSQVLVWLPRWPGGEEIITSFQSRGPALEEVVTVLRDHITGTGGANPLLTKWVDDLTAGATHAIEQAGGFLPRPAKITDAKRRLESEAVEERADKRRKKEEKAEKAAKKDQVAVAKKRTDQGSMNWPFEDLEDDEPPAPSSGKTGQRGAPKNSLLERLVVACHSLKNPEVLRVRCVGDGCHVSWAAPRNSTRIFPHAAECKYLLEELKAEALLANASQSLGSKVATAEGKPDFFAKFKEKGAESNVSKRQARIEKTNLLTMNILCTGGIPPEIVNNSAFRALVDHLDPTNWIVIASTFSSSYIPAEAARVTALAIGKLKTEYNLNLGYDGGTTKGKQSIYTFHVMDSIGRKRFASMGSDSTGNTKLGRELAQLEVLTVLIVPDPNHHLSLTIKDICKLEYFQDLIRSIGKTRTTNTFFSHSTYSATDLDALRVIFEINKGLEAIGKTRFGTIYWSGYSLIRCVPAINNLIDNGPLAWFKQMRTFQNFMLELQQLCTILEPIARAIKCLEGIEVTVGDIWKFYVAVTAVLNDLFANDLTLSIPQTVKDDVSAIINKRYDQMIHGPSGDLFLSGFYLDPEHVKSPLLFKFSANQLSDSAPVRAASSASGKVDQDLLDSMPSYAKFVAIKIFSILGNSMPEERTVSRFTRINSKDRANQDASTIVNQTKIYQHLRREARAAGKLPEQNSKPPSLKWRTVKSLFAPVRAPIVVSDTEKAEAPRVSLTPECEVGLAVLNAVDSDEDISSSSLYSTELEQRRDGVDITLPFFGDLLSDKPIDGADAIRSIGEGRKSGRKAKNKASSTVWDGEAEKIAF</sequence>
<feature type="compositionally biased region" description="Basic and acidic residues" evidence="1">
    <location>
        <begin position="131"/>
        <end position="159"/>
    </location>
</feature>
<gene>
    <name evidence="2" type="ORF">DFH08DRAFT_944535</name>
</gene>
<evidence type="ECO:0000313" key="2">
    <source>
        <dbReference type="EMBL" id="KAJ7307791.1"/>
    </source>
</evidence>
<feature type="region of interest" description="Disordered" evidence="1">
    <location>
        <begin position="131"/>
        <end position="198"/>
    </location>
</feature>
<proteinExistence type="predicted"/>
<name>A0AAD6Z5U8_9AGAR</name>
<dbReference type="AlphaFoldDB" id="A0AAD6Z5U8"/>
<evidence type="ECO:0000256" key="1">
    <source>
        <dbReference type="SAM" id="MobiDB-lite"/>
    </source>
</evidence>
<dbReference type="InterPro" id="IPR012337">
    <property type="entry name" value="RNaseH-like_sf"/>
</dbReference>
<dbReference type="EMBL" id="JARIHO010000087">
    <property type="protein sequence ID" value="KAJ7307791.1"/>
    <property type="molecule type" value="Genomic_DNA"/>
</dbReference>
<dbReference type="SUPFAM" id="SSF53098">
    <property type="entry name" value="Ribonuclease H-like"/>
    <property type="match status" value="1"/>
</dbReference>
<protein>
    <submittedName>
        <fullName evidence="2">Ribonuclease H-like domain-containing protein</fullName>
    </submittedName>
</protein>
<keyword evidence="3" id="KW-1185">Reference proteome</keyword>
<accession>A0AAD6Z5U8</accession>
<evidence type="ECO:0000313" key="3">
    <source>
        <dbReference type="Proteomes" id="UP001218218"/>
    </source>
</evidence>
<reference evidence="2" key="1">
    <citation type="submission" date="2023-03" db="EMBL/GenBank/DDBJ databases">
        <title>Massive genome expansion in bonnet fungi (Mycena s.s.) driven by repeated elements and novel gene families across ecological guilds.</title>
        <authorList>
            <consortium name="Lawrence Berkeley National Laboratory"/>
            <person name="Harder C.B."/>
            <person name="Miyauchi S."/>
            <person name="Viragh M."/>
            <person name="Kuo A."/>
            <person name="Thoen E."/>
            <person name="Andreopoulos B."/>
            <person name="Lu D."/>
            <person name="Skrede I."/>
            <person name="Drula E."/>
            <person name="Henrissat B."/>
            <person name="Morin E."/>
            <person name="Kohler A."/>
            <person name="Barry K."/>
            <person name="LaButti K."/>
            <person name="Morin E."/>
            <person name="Salamov A."/>
            <person name="Lipzen A."/>
            <person name="Mereny Z."/>
            <person name="Hegedus B."/>
            <person name="Baldrian P."/>
            <person name="Stursova M."/>
            <person name="Weitz H."/>
            <person name="Taylor A."/>
            <person name="Grigoriev I.V."/>
            <person name="Nagy L.G."/>
            <person name="Martin F."/>
            <person name="Kauserud H."/>
        </authorList>
    </citation>
    <scope>NUCLEOTIDE SEQUENCE</scope>
    <source>
        <strain evidence="2">CBHHK002</strain>
    </source>
</reference>
<dbReference type="Proteomes" id="UP001218218">
    <property type="component" value="Unassembled WGS sequence"/>
</dbReference>